<dbReference type="RefSeq" id="WP_014213729.1">
    <property type="nucleotide sequence ID" value="NC_016604.1"/>
</dbReference>
<dbReference type="GO" id="GO:0003700">
    <property type="term" value="F:DNA-binding transcription factor activity"/>
    <property type="evidence" value="ECO:0007669"/>
    <property type="project" value="InterPro"/>
</dbReference>
<dbReference type="HOGENOM" id="CLU_000445_81_12_11"/>
<proteinExistence type="predicted"/>
<dbReference type="Pfam" id="PF12833">
    <property type="entry name" value="HTH_18"/>
    <property type="match status" value="1"/>
</dbReference>
<name>G8RJP9_MYCRN</name>
<dbReference type="SMART" id="SM00342">
    <property type="entry name" value="HTH_ARAC"/>
    <property type="match status" value="1"/>
</dbReference>
<reference evidence="5 6" key="1">
    <citation type="submission" date="2011-12" db="EMBL/GenBank/DDBJ databases">
        <title>Complete sequence of Mycobacterium rhodesiae NBB3.</title>
        <authorList>
            <consortium name="US DOE Joint Genome Institute"/>
            <person name="Lucas S."/>
            <person name="Han J."/>
            <person name="Lapidus A."/>
            <person name="Cheng J.-F."/>
            <person name="Goodwin L."/>
            <person name="Pitluck S."/>
            <person name="Peters L."/>
            <person name="Mikhailova N."/>
            <person name="Gu W."/>
            <person name="Detter J.C."/>
            <person name="Han C."/>
            <person name="Tapia R."/>
            <person name="Land M."/>
            <person name="Hauser L."/>
            <person name="Kyrpides N."/>
            <person name="Ivanova N."/>
            <person name="Pagani I."/>
            <person name="Mattes T."/>
            <person name="Holmes A."/>
            <person name="Rutledge P."/>
            <person name="Paulsen I."/>
            <person name="Coleman N."/>
            <person name="Woyke T."/>
        </authorList>
    </citation>
    <scope>NUCLEOTIDE SEQUENCE [LARGE SCALE GENOMIC DNA]</scope>
    <source>
        <strain evidence="5 6">NBB3</strain>
    </source>
</reference>
<feature type="domain" description="HTH araC/xylS-type" evidence="4">
    <location>
        <begin position="17"/>
        <end position="118"/>
    </location>
</feature>
<dbReference type="Proteomes" id="UP000005442">
    <property type="component" value="Chromosome"/>
</dbReference>
<dbReference type="PATRIC" id="fig|710685.3.peg.5542"/>
<evidence type="ECO:0000313" key="5">
    <source>
        <dbReference type="EMBL" id="AEV75990.1"/>
    </source>
</evidence>
<keyword evidence="3" id="KW-0804">Transcription</keyword>
<sequence length="128" mass="14439">MSTNKVEPSTAQPVLLRRALAFIHDNAHRDITLSDIAASVNVTPRSVQYTFRRHVGLTPLEYLRSLRLDHAHRELQAADPSVDTVMAIAGRWGFGHAGRFSSMYKRTFGHSPSRTLRGERSAHRHQRG</sequence>
<gene>
    <name evidence="5" type="ordered locus">MycrhN_5521</name>
</gene>
<dbReference type="STRING" id="710685.MycrhN_5521"/>
<evidence type="ECO:0000259" key="4">
    <source>
        <dbReference type="PROSITE" id="PS01124"/>
    </source>
</evidence>
<keyword evidence="1" id="KW-0805">Transcription regulation</keyword>
<dbReference type="InterPro" id="IPR018060">
    <property type="entry name" value="HTH_AraC"/>
</dbReference>
<keyword evidence="6" id="KW-1185">Reference proteome</keyword>
<dbReference type="PANTHER" id="PTHR46796:SF12">
    <property type="entry name" value="HTH-TYPE DNA-BINDING TRANSCRIPTIONAL ACTIVATOR EUTR"/>
    <property type="match status" value="1"/>
</dbReference>
<dbReference type="SUPFAM" id="SSF46689">
    <property type="entry name" value="Homeodomain-like"/>
    <property type="match status" value="2"/>
</dbReference>
<accession>G8RJP9</accession>
<evidence type="ECO:0000256" key="2">
    <source>
        <dbReference type="ARBA" id="ARBA00023125"/>
    </source>
</evidence>
<dbReference type="PROSITE" id="PS01124">
    <property type="entry name" value="HTH_ARAC_FAMILY_2"/>
    <property type="match status" value="1"/>
</dbReference>
<dbReference type="eggNOG" id="COG2207">
    <property type="taxonomic scope" value="Bacteria"/>
</dbReference>
<protein>
    <submittedName>
        <fullName evidence="5">Transcriptional regulator containing an amidase domain and an AraC-type DNA-binding HTH domain</fullName>
    </submittedName>
</protein>
<dbReference type="PANTHER" id="PTHR46796">
    <property type="entry name" value="HTH-TYPE TRANSCRIPTIONAL ACTIVATOR RHAS-RELATED"/>
    <property type="match status" value="1"/>
</dbReference>
<dbReference type="OrthoDB" id="5464689at2"/>
<dbReference type="InterPro" id="IPR050204">
    <property type="entry name" value="AraC_XylS_family_regulators"/>
</dbReference>
<dbReference type="AlphaFoldDB" id="G8RJP9"/>
<evidence type="ECO:0000313" key="6">
    <source>
        <dbReference type="Proteomes" id="UP000005442"/>
    </source>
</evidence>
<organism evidence="5 6">
    <name type="scientific">Mycolicibacterium rhodesiae (strain NBB3)</name>
    <name type="common">Mycobacterium rhodesiae</name>
    <dbReference type="NCBI Taxonomy" id="710685"/>
    <lineage>
        <taxon>Bacteria</taxon>
        <taxon>Bacillati</taxon>
        <taxon>Actinomycetota</taxon>
        <taxon>Actinomycetes</taxon>
        <taxon>Mycobacteriales</taxon>
        <taxon>Mycobacteriaceae</taxon>
        <taxon>Mycolicibacterium</taxon>
    </lineage>
</organism>
<evidence type="ECO:0000256" key="3">
    <source>
        <dbReference type="ARBA" id="ARBA00023163"/>
    </source>
</evidence>
<keyword evidence="2 5" id="KW-0238">DNA-binding</keyword>
<dbReference type="Gene3D" id="1.10.10.60">
    <property type="entry name" value="Homeodomain-like"/>
    <property type="match status" value="1"/>
</dbReference>
<dbReference type="GO" id="GO:0043565">
    <property type="term" value="F:sequence-specific DNA binding"/>
    <property type="evidence" value="ECO:0007669"/>
    <property type="project" value="InterPro"/>
</dbReference>
<dbReference type="KEGG" id="mrh:MycrhN_5521"/>
<dbReference type="InterPro" id="IPR009057">
    <property type="entry name" value="Homeodomain-like_sf"/>
</dbReference>
<dbReference type="EMBL" id="CP003169">
    <property type="protein sequence ID" value="AEV75990.1"/>
    <property type="molecule type" value="Genomic_DNA"/>
</dbReference>
<evidence type="ECO:0000256" key="1">
    <source>
        <dbReference type="ARBA" id="ARBA00023015"/>
    </source>
</evidence>